<name>A0A6M0QCP2_9BACI</name>
<reference evidence="3 4" key="1">
    <citation type="submission" date="2020-02" db="EMBL/GenBank/DDBJ databases">
        <title>Bacillus aquiflavi sp. nov., isolated from yellow water of strong flavor Chinese baijiu in Yibin region of China.</title>
        <authorList>
            <person name="Xie J."/>
        </authorList>
    </citation>
    <scope>NUCLEOTIDE SEQUENCE [LARGE SCALE GENOMIC DNA]</scope>
    <source>
        <strain evidence="3 4">SA4</strain>
    </source>
</reference>
<dbReference type="AlphaFoldDB" id="A0A6M0QCP2"/>
<dbReference type="GO" id="GO:1990169">
    <property type="term" value="P:stress response to copper ion"/>
    <property type="evidence" value="ECO:0007669"/>
    <property type="project" value="TreeGrafter"/>
</dbReference>
<dbReference type="PANTHER" id="PTHR38430:SF1">
    <property type="entry name" value="PROTEIN-ARGININE KINASE ACTIVATOR PROTEIN"/>
    <property type="match status" value="1"/>
</dbReference>
<dbReference type="Proteomes" id="UP000481043">
    <property type="component" value="Unassembled WGS sequence"/>
</dbReference>
<dbReference type="Gene3D" id="4.10.860.10">
    <property type="entry name" value="UVR domain"/>
    <property type="match status" value="1"/>
</dbReference>
<evidence type="ECO:0000256" key="1">
    <source>
        <dbReference type="SAM" id="Coils"/>
    </source>
</evidence>
<protein>
    <recommendedName>
        <fullName evidence="2">UVR domain-containing protein</fullName>
    </recommendedName>
</protein>
<dbReference type="Pfam" id="PF02151">
    <property type="entry name" value="UVR"/>
    <property type="match status" value="1"/>
</dbReference>
<comment type="caution">
    <text evidence="3">The sequence shown here is derived from an EMBL/GenBank/DDBJ whole genome shotgun (WGS) entry which is preliminary data.</text>
</comment>
<evidence type="ECO:0000313" key="4">
    <source>
        <dbReference type="Proteomes" id="UP000481043"/>
    </source>
</evidence>
<feature type="coiled-coil region" evidence="1">
    <location>
        <begin position="153"/>
        <end position="180"/>
    </location>
</feature>
<dbReference type="PROSITE" id="PS50151">
    <property type="entry name" value="UVR"/>
    <property type="match status" value="1"/>
</dbReference>
<dbReference type="InterPro" id="IPR036876">
    <property type="entry name" value="UVR_dom_sf"/>
</dbReference>
<dbReference type="GO" id="GO:1990170">
    <property type="term" value="P:stress response to cadmium ion"/>
    <property type="evidence" value="ECO:0007669"/>
    <property type="project" value="TreeGrafter"/>
</dbReference>
<dbReference type="GO" id="GO:0005507">
    <property type="term" value="F:copper ion binding"/>
    <property type="evidence" value="ECO:0007669"/>
    <property type="project" value="TreeGrafter"/>
</dbReference>
<sequence length="182" mass="20669">MVCQECQQRPATLHFTKIVNGEKSEIHICDHCAKEKGELSMFSDGAGFSFNNLLAGLLNFEHQPFKKDSNAFTPTEVIQCDRCKLTFQQFAKVGRFGCSNCYKAFQHQLDPVLRRLHSGNTVHTGKIPKRIGGSIHVKKQIDLLRTELKELIVNEEFENAAKLRDRIRELETSLQAQKGEGH</sequence>
<evidence type="ECO:0000313" key="3">
    <source>
        <dbReference type="EMBL" id="NEY74045.1"/>
    </source>
</evidence>
<proteinExistence type="predicted"/>
<dbReference type="GO" id="GO:0046870">
    <property type="term" value="F:cadmium ion binding"/>
    <property type="evidence" value="ECO:0007669"/>
    <property type="project" value="TreeGrafter"/>
</dbReference>
<dbReference type="SUPFAM" id="SSF46600">
    <property type="entry name" value="C-terminal UvrC-binding domain of UvrB"/>
    <property type="match status" value="1"/>
</dbReference>
<organism evidence="3 4">
    <name type="scientific">Bacillus mesophilus</name>
    <dbReference type="NCBI Taxonomy" id="1808955"/>
    <lineage>
        <taxon>Bacteria</taxon>
        <taxon>Bacillati</taxon>
        <taxon>Bacillota</taxon>
        <taxon>Bacilli</taxon>
        <taxon>Bacillales</taxon>
        <taxon>Bacillaceae</taxon>
        <taxon>Bacillus</taxon>
    </lineage>
</organism>
<accession>A0A6M0QCP2</accession>
<dbReference type="PIRSF" id="PIRSF015034">
    <property type="entry name" value="YacH"/>
    <property type="match status" value="1"/>
</dbReference>
<dbReference type="InterPro" id="IPR001943">
    <property type="entry name" value="UVR_dom"/>
</dbReference>
<dbReference type="EMBL" id="JAAIWM010000012">
    <property type="protein sequence ID" value="NEY74045.1"/>
    <property type="molecule type" value="Genomic_DNA"/>
</dbReference>
<dbReference type="InterPro" id="IPR025542">
    <property type="entry name" value="YacH"/>
</dbReference>
<keyword evidence="1" id="KW-0175">Coiled coil</keyword>
<keyword evidence="4" id="KW-1185">Reference proteome</keyword>
<dbReference type="PANTHER" id="PTHR38430">
    <property type="entry name" value="PROTEIN-ARGININE KINASE ACTIVATOR PROTEIN"/>
    <property type="match status" value="1"/>
</dbReference>
<dbReference type="GO" id="GO:0050897">
    <property type="term" value="F:cobalt ion binding"/>
    <property type="evidence" value="ECO:0007669"/>
    <property type="project" value="TreeGrafter"/>
</dbReference>
<dbReference type="GO" id="GO:0008270">
    <property type="term" value="F:zinc ion binding"/>
    <property type="evidence" value="ECO:0007669"/>
    <property type="project" value="TreeGrafter"/>
</dbReference>
<gene>
    <name evidence="3" type="ORF">G4D63_20285</name>
</gene>
<dbReference type="RefSeq" id="WP_163181908.1">
    <property type="nucleotide sequence ID" value="NZ_JAAIWM010000012.1"/>
</dbReference>
<feature type="domain" description="UVR" evidence="2">
    <location>
        <begin position="138"/>
        <end position="173"/>
    </location>
</feature>
<evidence type="ECO:0000259" key="2">
    <source>
        <dbReference type="PROSITE" id="PS50151"/>
    </source>
</evidence>